<proteinExistence type="predicted"/>
<feature type="chain" id="PRO_5032270764" description="Aminotransferase-like plant mobile domain-containing protein" evidence="3">
    <location>
        <begin position="24"/>
        <end position="641"/>
    </location>
</feature>
<dbReference type="AlphaFoldDB" id="A0A843TJ60"/>
<keyword evidence="1" id="KW-0175">Coiled coil</keyword>
<feature type="compositionally biased region" description="Basic and acidic residues" evidence="2">
    <location>
        <begin position="444"/>
        <end position="466"/>
    </location>
</feature>
<dbReference type="GO" id="GO:0010073">
    <property type="term" value="P:meristem maintenance"/>
    <property type="evidence" value="ECO:0007669"/>
    <property type="project" value="InterPro"/>
</dbReference>
<evidence type="ECO:0000256" key="3">
    <source>
        <dbReference type="SAM" id="SignalP"/>
    </source>
</evidence>
<dbReference type="Proteomes" id="UP000652761">
    <property type="component" value="Unassembled WGS sequence"/>
</dbReference>
<feature type="signal peptide" evidence="3">
    <location>
        <begin position="1"/>
        <end position="23"/>
    </location>
</feature>
<evidence type="ECO:0000256" key="1">
    <source>
        <dbReference type="SAM" id="Coils"/>
    </source>
</evidence>
<evidence type="ECO:0000259" key="4">
    <source>
        <dbReference type="Pfam" id="PF10536"/>
    </source>
</evidence>
<sequence>MRARVSWTLVLAAFLALPPFQRDQVEEMGFGAIFRMERMRVDLALTQALRSRWDTEANAFVFPWGHMIPRLEDVSRITGLSVYGKAVSGYTYPCYHDIAERLLDLPVERRSSLVPRIALQESLGLFEAGKNAGESEDEYLEWLARVSRRELASEPGPQADLDLRRFLVLFLGRLLFATRGDVVHCRFLPLLTDLGEVWAYLHLPALGRGELTRPGLVPIARRWESRRDTRHLADQLEHLQEAIDSYPYLDVVWQPYLGEGDEGQPWLVQARPYFGRSVWLHALNLVLPLNLFLTQRSLGFRQSVVEFPVRNRFRRPGRSFRGLHDTTDWRERAREQIENWERKGKSVKSTTTTDDAYLWAYALKYGGKVYKSARHQVDVAGEVASLRALLLSATHDREAARRETEELRRELERVRRGAGGASSSRGGESDRASLQAQLTVAISRAEEAERHLEDRERDLRFTNEHAMDLQAQRDRYQGELQTTRGDRDQLCIRAEAAETRATEVTGERDQLRTQMEAAEARVAAMTTELAALRVGRSPADREELERLRAELRLQESLAQRLQQIVTDIGHSRSRSRSAASASRATGGTVGQYLVSSSSRRRNEAEERRRQDEGGAQGEGGGGAMLPPPDRQEGSGECGGGE</sequence>
<feature type="region of interest" description="Disordered" evidence="2">
    <location>
        <begin position="568"/>
        <end position="641"/>
    </location>
</feature>
<evidence type="ECO:0000256" key="2">
    <source>
        <dbReference type="SAM" id="MobiDB-lite"/>
    </source>
</evidence>
<feature type="region of interest" description="Disordered" evidence="2">
    <location>
        <begin position="399"/>
        <end position="466"/>
    </location>
</feature>
<accession>A0A843TJ60</accession>
<keyword evidence="3" id="KW-0732">Signal</keyword>
<feature type="compositionally biased region" description="Gly residues" evidence="2">
    <location>
        <begin position="614"/>
        <end position="623"/>
    </location>
</feature>
<evidence type="ECO:0000313" key="6">
    <source>
        <dbReference type="Proteomes" id="UP000652761"/>
    </source>
</evidence>
<dbReference type="PANTHER" id="PTHR46033">
    <property type="entry name" value="PROTEIN MAIN-LIKE 2"/>
    <property type="match status" value="1"/>
</dbReference>
<dbReference type="PANTHER" id="PTHR46033:SF8">
    <property type="entry name" value="PROTEIN MAINTENANCE OF MERISTEMS-LIKE"/>
    <property type="match status" value="1"/>
</dbReference>
<dbReference type="EMBL" id="NMUH01000041">
    <property type="protein sequence ID" value="MQL69574.1"/>
    <property type="molecule type" value="Genomic_DNA"/>
</dbReference>
<reference evidence="5" key="1">
    <citation type="submission" date="2017-07" db="EMBL/GenBank/DDBJ databases">
        <title>Taro Niue Genome Assembly and Annotation.</title>
        <authorList>
            <person name="Atibalentja N."/>
            <person name="Keating K."/>
            <person name="Fields C.J."/>
        </authorList>
    </citation>
    <scope>NUCLEOTIDE SEQUENCE</scope>
    <source>
        <strain evidence="5">Niue_2</strain>
        <tissue evidence="5">Leaf</tissue>
    </source>
</reference>
<dbReference type="InterPro" id="IPR019557">
    <property type="entry name" value="AminoTfrase-like_pln_mobile"/>
</dbReference>
<comment type="caution">
    <text evidence="5">The sequence shown here is derived from an EMBL/GenBank/DDBJ whole genome shotgun (WGS) entry which is preliminary data.</text>
</comment>
<keyword evidence="6" id="KW-1185">Reference proteome</keyword>
<feature type="compositionally biased region" description="Basic and acidic residues" evidence="2">
    <location>
        <begin position="399"/>
        <end position="415"/>
    </location>
</feature>
<protein>
    <recommendedName>
        <fullName evidence="4">Aminotransferase-like plant mobile domain-containing protein</fullName>
    </recommendedName>
</protein>
<feature type="domain" description="Aminotransferase-like plant mobile" evidence="4">
    <location>
        <begin position="29"/>
        <end position="195"/>
    </location>
</feature>
<dbReference type="InterPro" id="IPR044824">
    <property type="entry name" value="MAIN-like"/>
</dbReference>
<dbReference type="Pfam" id="PF10536">
    <property type="entry name" value="PMD"/>
    <property type="match status" value="1"/>
</dbReference>
<name>A0A843TJ60_COLES</name>
<feature type="coiled-coil region" evidence="1">
    <location>
        <begin position="494"/>
        <end position="564"/>
    </location>
</feature>
<gene>
    <name evidence="5" type="ORF">Taro_001877</name>
</gene>
<feature type="compositionally biased region" description="Basic and acidic residues" evidence="2">
    <location>
        <begin position="600"/>
        <end position="612"/>
    </location>
</feature>
<organism evidence="5 6">
    <name type="scientific">Colocasia esculenta</name>
    <name type="common">Wild taro</name>
    <name type="synonym">Arum esculentum</name>
    <dbReference type="NCBI Taxonomy" id="4460"/>
    <lineage>
        <taxon>Eukaryota</taxon>
        <taxon>Viridiplantae</taxon>
        <taxon>Streptophyta</taxon>
        <taxon>Embryophyta</taxon>
        <taxon>Tracheophyta</taxon>
        <taxon>Spermatophyta</taxon>
        <taxon>Magnoliopsida</taxon>
        <taxon>Liliopsida</taxon>
        <taxon>Araceae</taxon>
        <taxon>Aroideae</taxon>
        <taxon>Colocasieae</taxon>
        <taxon>Colocasia</taxon>
    </lineage>
</organism>
<evidence type="ECO:0000313" key="5">
    <source>
        <dbReference type="EMBL" id="MQL69574.1"/>
    </source>
</evidence>